<dbReference type="EMBL" id="JWIT01000005">
    <property type="protein sequence ID" value="KJF73737.1"/>
    <property type="molecule type" value="Genomic_DNA"/>
</dbReference>
<keyword evidence="4" id="KW-1185">Reference proteome</keyword>
<dbReference type="RefSeq" id="WP_045017943.1">
    <property type="nucleotide sequence ID" value="NZ_CP166104.1"/>
</dbReference>
<organism evidence="3 4">
    <name type="scientific">Agrobacterium arsenijevicii</name>
    <dbReference type="NCBI Taxonomy" id="1585697"/>
    <lineage>
        <taxon>Bacteria</taxon>
        <taxon>Pseudomonadati</taxon>
        <taxon>Pseudomonadota</taxon>
        <taxon>Alphaproteobacteria</taxon>
        <taxon>Hyphomicrobiales</taxon>
        <taxon>Rhizobiaceae</taxon>
        <taxon>Rhizobium/Agrobacterium group</taxon>
        <taxon>Agrobacterium</taxon>
    </lineage>
</organism>
<dbReference type="Gene3D" id="1.20.1270.180">
    <property type="match status" value="1"/>
</dbReference>
<dbReference type="PANTHER" id="PTHR39176:SF1">
    <property type="entry name" value="PERIPLASMIC PROTEIN"/>
    <property type="match status" value="1"/>
</dbReference>
<keyword evidence="1" id="KW-0732">Signal</keyword>
<name>A0ABR5D9I3_9HYPH</name>
<accession>A0ABR5D9I3</accession>
<feature type="domain" description="Lysozyme inhibitor LprI-like N-terminal" evidence="2">
    <location>
        <begin position="31"/>
        <end position="130"/>
    </location>
</feature>
<dbReference type="InterPro" id="IPR009739">
    <property type="entry name" value="LprI-like_N"/>
</dbReference>
<evidence type="ECO:0000259" key="2">
    <source>
        <dbReference type="Pfam" id="PF07007"/>
    </source>
</evidence>
<proteinExistence type="predicted"/>
<evidence type="ECO:0000313" key="3">
    <source>
        <dbReference type="EMBL" id="KJF73737.1"/>
    </source>
</evidence>
<dbReference type="Proteomes" id="UP000032564">
    <property type="component" value="Unassembled WGS sequence"/>
</dbReference>
<protein>
    <submittedName>
        <fullName evidence="3">Urease-associated protein</fullName>
    </submittedName>
</protein>
<evidence type="ECO:0000313" key="4">
    <source>
        <dbReference type="Proteomes" id="UP000032564"/>
    </source>
</evidence>
<dbReference type="PANTHER" id="PTHR39176">
    <property type="entry name" value="PERIPLASMIC PROTEIN-RELATED"/>
    <property type="match status" value="1"/>
</dbReference>
<feature type="signal peptide" evidence="1">
    <location>
        <begin position="1"/>
        <end position="24"/>
    </location>
</feature>
<gene>
    <name evidence="3" type="ORF">RP75_09600</name>
</gene>
<evidence type="ECO:0000256" key="1">
    <source>
        <dbReference type="SAM" id="SignalP"/>
    </source>
</evidence>
<dbReference type="Pfam" id="PF07007">
    <property type="entry name" value="LprI"/>
    <property type="match status" value="1"/>
</dbReference>
<reference evidence="3 4" key="1">
    <citation type="submission" date="2014-12" db="EMBL/GenBank/DDBJ databases">
        <authorList>
            <person name="Kuzmanovic N."/>
            <person name="Pulawska J."/>
            <person name="Obradovic A."/>
        </authorList>
    </citation>
    <scope>NUCLEOTIDE SEQUENCE [LARGE SCALE GENOMIC DNA]</scope>
    <source>
        <strain evidence="3 4">KFB 330</strain>
    </source>
</reference>
<comment type="caution">
    <text evidence="3">The sequence shown here is derived from an EMBL/GenBank/DDBJ whole genome shotgun (WGS) entry which is preliminary data.</text>
</comment>
<sequence>MAVTVQKFHVAAALLFLAAGPVFADDAPDCTSPQTQTDMTICAGQEYDKADKQLNVEYQKVRKQLAERDKSAEESDKGATDALIAAQRAWVAFRDANCEAFGFQARGGTMEPMLVSSCLADMSSKRADELRELSEGF</sequence>
<feature type="chain" id="PRO_5046304116" evidence="1">
    <location>
        <begin position="25"/>
        <end position="137"/>
    </location>
</feature>